<sequence length="134" mass="14592">MIDPKAQLRIARPSRDLAAVERFYVGGLGLAVLYRATGGGPGEHDLLMLGWPEAGWHLELVGGADLDAVPTPTAEDLLVLYLSGPVDDTLVTRLERAGGRRVSQGPYWDRWGVTIEDPDGYRLVLSHRSWSNAG</sequence>
<feature type="domain" description="YycE-like N-terminal" evidence="1">
    <location>
        <begin position="8"/>
        <end position="60"/>
    </location>
</feature>
<evidence type="ECO:0000313" key="4">
    <source>
        <dbReference type="Proteomes" id="UP001596203"/>
    </source>
</evidence>
<dbReference type="SUPFAM" id="SSF54593">
    <property type="entry name" value="Glyoxalase/Bleomycin resistance protein/Dihydroxybiphenyl dioxygenase"/>
    <property type="match status" value="1"/>
</dbReference>
<protein>
    <submittedName>
        <fullName evidence="3">VOC family protein</fullName>
    </submittedName>
</protein>
<keyword evidence="4" id="KW-1185">Reference proteome</keyword>
<dbReference type="RefSeq" id="WP_377416385.1">
    <property type="nucleotide sequence ID" value="NZ_JBHSPR010000001.1"/>
</dbReference>
<dbReference type="CDD" id="cd06587">
    <property type="entry name" value="VOC"/>
    <property type="match status" value="1"/>
</dbReference>
<evidence type="ECO:0000259" key="2">
    <source>
        <dbReference type="Pfam" id="PF22659"/>
    </source>
</evidence>
<dbReference type="Pfam" id="PF22658">
    <property type="entry name" value="YycE-like_N"/>
    <property type="match status" value="1"/>
</dbReference>
<dbReference type="Gene3D" id="3.10.180.10">
    <property type="entry name" value="2,3-Dihydroxybiphenyl 1,2-Dioxygenase, domain 1"/>
    <property type="match status" value="1"/>
</dbReference>
<dbReference type="Proteomes" id="UP001596203">
    <property type="component" value="Unassembled WGS sequence"/>
</dbReference>
<dbReference type="Pfam" id="PF22659">
    <property type="entry name" value="YycE-like_C"/>
    <property type="match status" value="1"/>
</dbReference>
<name>A0ABW1K303_9ACTN</name>
<dbReference type="InterPro" id="IPR029068">
    <property type="entry name" value="Glyas_Bleomycin-R_OHBP_Dase"/>
</dbReference>
<dbReference type="InterPro" id="IPR058997">
    <property type="entry name" value="YycE-like_C"/>
</dbReference>
<accession>A0ABW1K303</accession>
<evidence type="ECO:0000313" key="3">
    <source>
        <dbReference type="EMBL" id="MFC6014858.1"/>
    </source>
</evidence>
<dbReference type="InterPro" id="IPR058998">
    <property type="entry name" value="YycE-like_N"/>
</dbReference>
<comment type="caution">
    <text evidence="3">The sequence shown here is derived from an EMBL/GenBank/DDBJ whole genome shotgun (WGS) entry which is preliminary data.</text>
</comment>
<dbReference type="EMBL" id="JBHSPR010000001">
    <property type="protein sequence ID" value="MFC6014858.1"/>
    <property type="molecule type" value="Genomic_DNA"/>
</dbReference>
<proteinExistence type="predicted"/>
<gene>
    <name evidence="3" type="ORF">ACFP2T_01425</name>
</gene>
<feature type="domain" description="YycE-like C-terminal" evidence="2">
    <location>
        <begin position="76"/>
        <end position="126"/>
    </location>
</feature>
<reference evidence="4" key="1">
    <citation type="journal article" date="2019" name="Int. J. Syst. Evol. Microbiol.">
        <title>The Global Catalogue of Microorganisms (GCM) 10K type strain sequencing project: providing services to taxonomists for standard genome sequencing and annotation.</title>
        <authorList>
            <consortium name="The Broad Institute Genomics Platform"/>
            <consortium name="The Broad Institute Genome Sequencing Center for Infectious Disease"/>
            <person name="Wu L."/>
            <person name="Ma J."/>
        </authorList>
    </citation>
    <scope>NUCLEOTIDE SEQUENCE [LARGE SCALE GENOMIC DNA]</scope>
    <source>
        <strain evidence="4">ZS-35-S2</strain>
    </source>
</reference>
<organism evidence="3 4">
    <name type="scientific">Plantactinospora solaniradicis</name>
    <dbReference type="NCBI Taxonomy" id="1723736"/>
    <lineage>
        <taxon>Bacteria</taxon>
        <taxon>Bacillati</taxon>
        <taxon>Actinomycetota</taxon>
        <taxon>Actinomycetes</taxon>
        <taxon>Micromonosporales</taxon>
        <taxon>Micromonosporaceae</taxon>
        <taxon>Plantactinospora</taxon>
    </lineage>
</organism>
<evidence type="ECO:0000259" key="1">
    <source>
        <dbReference type="Pfam" id="PF22658"/>
    </source>
</evidence>